<feature type="compositionally biased region" description="Polar residues" evidence="2">
    <location>
        <begin position="421"/>
        <end position="431"/>
    </location>
</feature>
<evidence type="ECO:0000256" key="1">
    <source>
        <dbReference type="ARBA" id="ARBA00022801"/>
    </source>
</evidence>
<evidence type="ECO:0000313" key="5">
    <source>
        <dbReference type="Proteomes" id="UP000027586"/>
    </source>
</evidence>
<organism evidence="4 5">
    <name type="scientific">Lichtheimia corymbifera JMRC:FSU:9682</name>
    <dbReference type="NCBI Taxonomy" id="1263082"/>
    <lineage>
        <taxon>Eukaryota</taxon>
        <taxon>Fungi</taxon>
        <taxon>Fungi incertae sedis</taxon>
        <taxon>Mucoromycota</taxon>
        <taxon>Mucoromycotina</taxon>
        <taxon>Mucoromycetes</taxon>
        <taxon>Mucorales</taxon>
        <taxon>Lichtheimiaceae</taxon>
        <taxon>Lichtheimia</taxon>
    </lineage>
</organism>
<dbReference type="PANTHER" id="PTHR48081:SF8">
    <property type="entry name" value="ALPHA_BETA HYDROLASE FOLD-3 DOMAIN-CONTAINING PROTEIN-RELATED"/>
    <property type="match status" value="1"/>
</dbReference>
<dbReference type="Gene3D" id="3.40.50.1820">
    <property type="entry name" value="alpha/beta hydrolase"/>
    <property type="match status" value="1"/>
</dbReference>
<dbReference type="STRING" id="1263082.A0A068RLY7"/>
<comment type="caution">
    <text evidence="4">The sequence shown here is derived from an EMBL/GenBank/DDBJ whole genome shotgun (WGS) entry which is preliminary data.</text>
</comment>
<proteinExistence type="predicted"/>
<dbReference type="InterPro" id="IPR013094">
    <property type="entry name" value="AB_hydrolase_3"/>
</dbReference>
<dbReference type="GO" id="GO:0016787">
    <property type="term" value="F:hydrolase activity"/>
    <property type="evidence" value="ECO:0007669"/>
    <property type="project" value="UniProtKB-KW"/>
</dbReference>
<evidence type="ECO:0000259" key="3">
    <source>
        <dbReference type="Pfam" id="PF07859"/>
    </source>
</evidence>
<dbReference type="OrthoDB" id="433474at2759"/>
<protein>
    <recommendedName>
        <fullName evidence="3">Alpha/beta hydrolase fold-3 domain-containing protein</fullName>
    </recommendedName>
</protein>
<evidence type="ECO:0000256" key="2">
    <source>
        <dbReference type="SAM" id="MobiDB-lite"/>
    </source>
</evidence>
<feature type="compositionally biased region" description="Acidic residues" evidence="2">
    <location>
        <begin position="377"/>
        <end position="393"/>
    </location>
</feature>
<dbReference type="SUPFAM" id="SSF53474">
    <property type="entry name" value="alpha/beta-Hydrolases"/>
    <property type="match status" value="1"/>
</dbReference>
<name>A0A068RLY7_9FUNG</name>
<dbReference type="VEuPathDB" id="FungiDB:LCOR_02835.1"/>
<dbReference type="PANTHER" id="PTHR48081">
    <property type="entry name" value="AB HYDROLASE SUPERFAMILY PROTEIN C4A8.06C"/>
    <property type="match status" value="1"/>
</dbReference>
<accession>A0A068RLY7</accession>
<dbReference type="InterPro" id="IPR050300">
    <property type="entry name" value="GDXG_lipolytic_enzyme"/>
</dbReference>
<feature type="region of interest" description="Disordered" evidence="2">
    <location>
        <begin position="370"/>
        <end position="398"/>
    </location>
</feature>
<gene>
    <name evidence="4" type="ORF">LCOR_02835.1</name>
</gene>
<dbReference type="EMBL" id="CBTN010000009">
    <property type="protein sequence ID" value="CDH51193.1"/>
    <property type="molecule type" value="Genomic_DNA"/>
</dbReference>
<evidence type="ECO:0000313" key="4">
    <source>
        <dbReference type="EMBL" id="CDH51193.1"/>
    </source>
</evidence>
<sequence length="431" mass="48836">MDSIRKNLRKLPPGAVIKVLRKVFAYPAPAARMILNDITRPRKSHKPWIHKVPWNQAWSGCWIGEQVYKLDEIALKRRIDQADIIFFNVHGGGFRLGTATMYMDTYIRWITFLKKKYNLNVMIMSIDYRLAPEYKYPSPVEDVVKAYEHLVNDLHVDPAKVIVTGDSAGASLTLEMLFLTHDPSMFEIVTDDPDEEAAEGPLVSELPRPAGAVFVSPIVTDETTSESWRENTKYDFISQHTAKVIKRDYFEKMPKDPDGPMEQSQVLGIAKLQTGFQAFLPPHVLMYVGDKEVLRDDCLDLAEKAESDGVNWQTVVEDAVHDWFCVREVVKDKAILDRADIVFADFCYRAVVVPREGRLSSFIMASNRTSEGLEAVPEGDEDQVGSDEDDDEFHEALSTTDTELEATILKQLDEQMPPTPNSRSSTLTVYV</sequence>
<keyword evidence="5" id="KW-1185">Reference proteome</keyword>
<feature type="region of interest" description="Disordered" evidence="2">
    <location>
        <begin position="411"/>
        <end position="431"/>
    </location>
</feature>
<dbReference type="Proteomes" id="UP000027586">
    <property type="component" value="Unassembled WGS sequence"/>
</dbReference>
<reference evidence="4" key="1">
    <citation type="submission" date="2013-08" db="EMBL/GenBank/DDBJ databases">
        <title>Gene expansion shapes genome architecture in the human pathogen Lichtheimia corymbifera: an evolutionary genomics analysis in the ancient terrestrial Mucorales (Mucoromycotina).</title>
        <authorList>
            <person name="Schwartze V.U."/>
            <person name="Winter S."/>
            <person name="Shelest E."/>
            <person name="Marcet-Houben M."/>
            <person name="Horn F."/>
            <person name="Wehner S."/>
            <person name="Hoffmann K."/>
            <person name="Riege K."/>
            <person name="Sammeth M."/>
            <person name="Nowrousian M."/>
            <person name="Valiante V."/>
            <person name="Linde J."/>
            <person name="Jacobsen I.D."/>
            <person name="Marz M."/>
            <person name="Brakhage A.A."/>
            <person name="Gabaldon T."/>
            <person name="Bocker S."/>
            <person name="Voigt K."/>
        </authorList>
    </citation>
    <scope>NUCLEOTIDE SEQUENCE [LARGE SCALE GENOMIC DNA]</scope>
    <source>
        <strain evidence="4">FSU 9682</strain>
    </source>
</reference>
<dbReference type="Pfam" id="PF07859">
    <property type="entry name" value="Abhydrolase_3"/>
    <property type="match status" value="1"/>
</dbReference>
<dbReference type="InterPro" id="IPR029058">
    <property type="entry name" value="AB_hydrolase_fold"/>
</dbReference>
<dbReference type="AlphaFoldDB" id="A0A068RLY7"/>
<feature type="domain" description="Alpha/beta hydrolase fold-3" evidence="3">
    <location>
        <begin position="87"/>
        <end position="323"/>
    </location>
</feature>
<keyword evidence="1" id="KW-0378">Hydrolase</keyword>